<reference evidence="4" key="2">
    <citation type="submission" date="2024-06" db="EMBL/GenBank/DDBJ databases">
        <authorList>
            <person name="Plum-Jensen L.E."/>
            <person name="Schramm A."/>
            <person name="Marshall I.P.G."/>
        </authorList>
    </citation>
    <scope>NUCLEOTIDE SEQUENCE</scope>
    <source>
        <strain evidence="4">Rat1</strain>
    </source>
</reference>
<name>A0AAU8M008_9BACT</name>
<evidence type="ECO:0000256" key="1">
    <source>
        <dbReference type="ARBA" id="ARBA00022741"/>
    </source>
</evidence>
<dbReference type="EMBL" id="CP159373">
    <property type="protein sequence ID" value="XCN74551.1"/>
    <property type="molecule type" value="Genomic_DNA"/>
</dbReference>
<dbReference type="AlphaFoldDB" id="A0AAU8M008"/>
<dbReference type="Pfam" id="PF00005">
    <property type="entry name" value="ABC_tran"/>
    <property type="match status" value="1"/>
</dbReference>
<keyword evidence="2 4" id="KW-0067">ATP-binding</keyword>
<evidence type="ECO:0000259" key="3">
    <source>
        <dbReference type="PROSITE" id="PS50893"/>
    </source>
</evidence>
<dbReference type="Gene3D" id="3.40.50.300">
    <property type="entry name" value="P-loop containing nucleotide triphosphate hydrolases"/>
    <property type="match status" value="1"/>
</dbReference>
<proteinExistence type="predicted"/>
<keyword evidence="1" id="KW-0547">Nucleotide-binding</keyword>
<dbReference type="InterPro" id="IPR027417">
    <property type="entry name" value="P-loop_NTPase"/>
</dbReference>
<dbReference type="PROSITE" id="PS00211">
    <property type="entry name" value="ABC_TRANSPORTER_1"/>
    <property type="match status" value="1"/>
</dbReference>
<organism evidence="4">
    <name type="scientific">Candidatus Electrothrix aestuarii</name>
    <dbReference type="NCBI Taxonomy" id="3062594"/>
    <lineage>
        <taxon>Bacteria</taxon>
        <taxon>Pseudomonadati</taxon>
        <taxon>Thermodesulfobacteriota</taxon>
        <taxon>Desulfobulbia</taxon>
        <taxon>Desulfobulbales</taxon>
        <taxon>Desulfobulbaceae</taxon>
        <taxon>Candidatus Electrothrix</taxon>
    </lineage>
</organism>
<dbReference type="PANTHER" id="PTHR43582">
    <property type="entry name" value="LINEARMYCIN RESISTANCE ATP-BINDING PROTEIN LNRL"/>
    <property type="match status" value="1"/>
</dbReference>
<sequence>MKTKTEDQQDTPALLARSLCKQYKGAEYPALQELNLEVEKGEFFGLLGPNGAGKTTALSIFSGLLMPDSGTLQIAGKQFSKQAKAIKEIFGLVPQEIALYDNLTAQEHLVFFGKLHGLGKERLGKQVKTCLEVAGLLDRASRLVGTYSGGMKRRLNIAAALLHEPEILFLDEPTVGVDAQSRNMIHEQLQEANRGGTTILYTSHSMDEAQKLCTRIGIIDQGSIIKQGIPSSLIAESGLNTLEELFLHLTGRQLRDA</sequence>
<dbReference type="GO" id="GO:0016887">
    <property type="term" value="F:ATP hydrolysis activity"/>
    <property type="evidence" value="ECO:0007669"/>
    <property type="project" value="InterPro"/>
</dbReference>
<dbReference type="PANTHER" id="PTHR43582:SF2">
    <property type="entry name" value="LINEARMYCIN RESISTANCE ATP-BINDING PROTEIN LNRL"/>
    <property type="match status" value="1"/>
</dbReference>
<dbReference type="InterPro" id="IPR017871">
    <property type="entry name" value="ABC_transporter-like_CS"/>
</dbReference>
<dbReference type="InterPro" id="IPR003593">
    <property type="entry name" value="AAA+_ATPase"/>
</dbReference>
<protein>
    <submittedName>
        <fullName evidence="4">ABC transporter ATP-binding protein</fullName>
    </submittedName>
</protein>
<gene>
    <name evidence="4" type="ORF">Q3M24_07350</name>
</gene>
<dbReference type="PROSITE" id="PS50893">
    <property type="entry name" value="ABC_TRANSPORTER_2"/>
    <property type="match status" value="1"/>
</dbReference>
<dbReference type="SMART" id="SM00382">
    <property type="entry name" value="AAA"/>
    <property type="match status" value="1"/>
</dbReference>
<dbReference type="SUPFAM" id="SSF52540">
    <property type="entry name" value="P-loop containing nucleoside triphosphate hydrolases"/>
    <property type="match status" value="1"/>
</dbReference>
<feature type="domain" description="ABC transporter" evidence="3">
    <location>
        <begin position="14"/>
        <end position="246"/>
    </location>
</feature>
<evidence type="ECO:0000256" key="2">
    <source>
        <dbReference type="ARBA" id="ARBA00022840"/>
    </source>
</evidence>
<evidence type="ECO:0000313" key="4">
    <source>
        <dbReference type="EMBL" id="XCN74551.1"/>
    </source>
</evidence>
<dbReference type="GO" id="GO:0005524">
    <property type="term" value="F:ATP binding"/>
    <property type="evidence" value="ECO:0007669"/>
    <property type="project" value="UniProtKB-KW"/>
</dbReference>
<reference evidence="4" key="1">
    <citation type="journal article" date="2024" name="Syst. Appl. Microbiol.">
        <title>First single-strain enrichments of Electrothrix cable bacteria, description of E. aestuarii sp. nov. and E. rattekaaiensis sp. nov., and proposal of a cable bacteria taxonomy following the rules of the SeqCode.</title>
        <authorList>
            <person name="Plum-Jensen L.E."/>
            <person name="Schramm A."/>
            <person name="Marshall I.P.G."/>
        </authorList>
    </citation>
    <scope>NUCLEOTIDE SEQUENCE</scope>
    <source>
        <strain evidence="4">Rat1</strain>
    </source>
</reference>
<dbReference type="InterPro" id="IPR003439">
    <property type="entry name" value="ABC_transporter-like_ATP-bd"/>
</dbReference>
<dbReference type="KEGG" id="eaj:Q3M24_07350"/>
<accession>A0AAU8M008</accession>